<reference evidence="1 2" key="1">
    <citation type="journal article" date="2015" name="Genome Announc.">
        <title>Complete Genome Sequence of Steroid-Transforming Nocardioides simplex VKM Ac-2033D.</title>
        <authorList>
            <person name="Shtratnikova V.Y."/>
            <person name="Schelkunov M.I."/>
            <person name="Pekov Y.A."/>
            <person name="Fokina V.V."/>
            <person name="Logacheva M.D."/>
            <person name="Sokolov S.L."/>
            <person name="Bragin E.Y."/>
            <person name="Ashapkin V.V."/>
            <person name="Donova M.V."/>
        </authorList>
    </citation>
    <scope>NUCLEOTIDE SEQUENCE [LARGE SCALE GENOMIC DNA]</scope>
    <source>
        <strain evidence="1 2">VKM Ac-2033D</strain>
    </source>
</reference>
<keyword evidence="2" id="KW-1185">Reference proteome</keyword>
<accession>A0A0A1DQ69</accession>
<protein>
    <submittedName>
        <fullName evidence="1">Uncharacterized protein</fullName>
    </submittedName>
</protein>
<dbReference type="HOGENOM" id="CLU_1894041_0_0_11"/>
<dbReference type="AlphaFoldDB" id="A0A0A1DQ69"/>
<sequence length="134" mass="13282">MRTPHALIATARVLAAAIVALFVAVLALPRSGDGVAIAATGLVALALTGILVVGHLSRRIRTAPAVLTAAGGLAVAGAEMYLHSLPADGADIPLAGVGILFLGLVALVVGAVVLRGQPGQKSSSNPTEPVTPTW</sequence>
<dbReference type="RefSeq" id="WP_038682869.1">
    <property type="nucleotide sequence ID" value="NZ_BJMC01000016.1"/>
</dbReference>
<evidence type="ECO:0000313" key="1">
    <source>
        <dbReference type="EMBL" id="AIY19551.1"/>
    </source>
</evidence>
<dbReference type="STRING" id="2045.KR76_27260"/>
<gene>
    <name evidence="1" type="ORF">KR76_27260</name>
</gene>
<proteinExistence type="predicted"/>
<evidence type="ECO:0000313" key="2">
    <source>
        <dbReference type="Proteomes" id="UP000030300"/>
    </source>
</evidence>
<dbReference type="Proteomes" id="UP000030300">
    <property type="component" value="Chromosome"/>
</dbReference>
<organism evidence="1 2">
    <name type="scientific">Nocardioides simplex</name>
    <name type="common">Arthrobacter simplex</name>
    <dbReference type="NCBI Taxonomy" id="2045"/>
    <lineage>
        <taxon>Bacteria</taxon>
        <taxon>Bacillati</taxon>
        <taxon>Actinomycetota</taxon>
        <taxon>Actinomycetes</taxon>
        <taxon>Propionibacteriales</taxon>
        <taxon>Nocardioidaceae</taxon>
        <taxon>Pimelobacter</taxon>
    </lineage>
</organism>
<name>A0A0A1DQ69_NOCSI</name>
<dbReference type="GeneID" id="96612434"/>
<dbReference type="KEGG" id="psim:KR76_27260"/>
<dbReference type="EMBL" id="CP009896">
    <property type="protein sequence ID" value="AIY19551.1"/>
    <property type="molecule type" value="Genomic_DNA"/>
</dbReference>